<accession>A0ABD5UWV7</accession>
<sequence length="133" mass="15334">MIDMGLLHSSDDSVDIEAKLDEYQRTKDEYLYFWRLEVDELPDPEEFDTTEDVEIGMRLVVYRTDATQCKELADITLRLLHNLFGRGGENRVVDSIQSLVGEGNESMTMLDDFLRGHIVYTTGRPEGVEDLDR</sequence>
<keyword evidence="2" id="KW-1185">Reference proteome</keyword>
<dbReference type="Proteomes" id="UP001596296">
    <property type="component" value="Unassembled WGS sequence"/>
</dbReference>
<comment type="caution">
    <text evidence="1">The sequence shown here is derived from an EMBL/GenBank/DDBJ whole genome shotgun (WGS) entry which is preliminary data.</text>
</comment>
<proteinExistence type="predicted"/>
<organism evidence="1 2">
    <name type="scientific">Halopenitus salinus</name>
    <dbReference type="NCBI Taxonomy" id="1198295"/>
    <lineage>
        <taxon>Archaea</taxon>
        <taxon>Methanobacteriati</taxon>
        <taxon>Methanobacteriota</taxon>
        <taxon>Stenosarchaea group</taxon>
        <taxon>Halobacteria</taxon>
        <taxon>Halobacteriales</taxon>
        <taxon>Haloferacaceae</taxon>
        <taxon>Halopenitus</taxon>
    </lineage>
</organism>
<gene>
    <name evidence="1" type="ORF">ACFQE9_13610</name>
</gene>
<dbReference type="AlphaFoldDB" id="A0ABD5UWV7"/>
<protein>
    <submittedName>
        <fullName evidence="1">Uncharacterized protein</fullName>
    </submittedName>
</protein>
<evidence type="ECO:0000313" key="1">
    <source>
        <dbReference type="EMBL" id="MFC6893633.1"/>
    </source>
</evidence>
<name>A0ABD5UWV7_9EURY</name>
<dbReference type="RefSeq" id="WP_379745780.1">
    <property type="nucleotide sequence ID" value="NZ_JBHSVN010000001.1"/>
</dbReference>
<dbReference type="EMBL" id="JBHSXL010000010">
    <property type="protein sequence ID" value="MFC6893633.1"/>
    <property type="molecule type" value="Genomic_DNA"/>
</dbReference>
<reference evidence="1 2" key="1">
    <citation type="journal article" date="2019" name="Int. J. Syst. Evol. Microbiol.">
        <title>The Global Catalogue of Microorganisms (GCM) 10K type strain sequencing project: providing services to taxonomists for standard genome sequencing and annotation.</title>
        <authorList>
            <consortium name="The Broad Institute Genomics Platform"/>
            <consortium name="The Broad Institute Genome Sequencing Center for Infectious Disease"/>
            <person name="Wu L."/>
            <person name="Ma J."/>
        </authorList>
    </citation>
    <scope>NUCLEOTIDE SEQUENCE [LARGE SCALE GENOMIC DNA]</scope>
    <source>
        <strain evidence="1 2">SKJ47</strain>
    </source>
</reference>
<evidence type="ECO:0000313" key="2">
    <source>
        <dbReference type="Proteomes" id="UP001596296"/>
    </source>
</evidence>